<evidence type="ECO:0000256" key="2">
    <source>
        <dbReference type="SAM" id="MobiDB-lite"/>
    </source>
</evidence>
<evidence type="ECO:0000256" key="1">
    <source>
        <dbReference type="SAM" id="Coils"/>
    </source>
</evidence>
<evidence type="ECO:0000313" key="3">
    <source>
        <dbReference type="EMBL" id="KAK7484596.1"/>
    </source>
</evidence>
<gene>
    <name evidence="3" type="ORF">BaRGS_00024122</name>
</gene>
<accession>A0ABD0KCA1</accession>
<feature type="region of interest" description="Disordered" evidence="2">
    <location>
        <begin position="13"/>
        <end position="66"/>
    </location>
</feature>
<feature type="compositionally biased region" description="Low complexity" evidence="2">
    <location>
        <begin position="18"/>
        <end position="36"/>
    </location>
</feature>
<evidence type="ECO:0000313" key="4">
    <source>
        <dbReference type="Proteomes" id="UP001519460"/>
    </source>
</evidence>
<comment type="caution">
    <text evidence="3">The sequence shown here is derived from an EMBL/GenBank/DDBJ whole genome shotgun (WGS) entry which is preliminary data.</text>
</comment>
<sequence length="123" mass="13924">MSFCFLSPDSVDNACREAAPQPSTSQASSRSQTPQPDALPKRKKRRMEYPQVTSAGAPQPEEAKEELEKLFLKTNSKKKNRSQIERNKAQTELAMLQKEKIILQIKMLTKQTLAMANNETQTE</sequence>
<name>A0ABD0KCA1_9CAEN</name>
<feature type="coiled-coil region" evidence="1">
    <location>
        <begin position="79"/>
        <end position="106"/>
    </location>
</feature>
<dbReference type="Proteomes" id="UP001519460">
    <property type="component" value="Unassembled WGS sequence"/>
</dbReference>
<keyword evidence="1" id="KW-0175">Coiled coil</keyword>
<dbReference type="AlphaFoldDB" id="A0ABD0KCA1"/>
<keyword evidence="4" id="KW-1185">Reference proteome</keyword>
<dbReference type="EMBL" id="JACVVK020000207">
    <property type="protein sequence ID" value="KAK7484596.1"/>
    <property type="molecule type" value="Genomic_DNA"/>
</dbReference>
<organism evidence="3 4">
    <name type="scientific">Batillaria attramentaria</name>
    <dbReference type="NCBI Taxonomy" id="370345"/>
    <lineage>
        <taxon>Eukaryota</taxon>
        <taxon>Metazoa</taxon>
        <taxon>Spiralia</taxon>
        <taxon>Lophotrochozoa</taxon>
        <taxon>Mollusca</taxon>
        <taxon>Gastropoda</taxon>
        <taxon>Caenogastropoda</taxon>
        <taxon>Sorbeoconcha</taxon>
        <taxon>Cerithioidea</taxon>
        <taxon>Batillariidae</taxon>
        <taxon>Batillaria</taxon>
    </lineage>
</organism>
<protein>
    <submittedName>
        <fullName evidence="3">Uncharacterized protein</fullName>
    </submittedName>
</protein>
<proteinExistence type="predicted"/>
<reference evidence="3 4" key="1">
    <citation type="journal article" date="2023" name="Sci. Data">
        <title>Genome assembly of the Korean intertidal mud-creeper Batillaria attramentaria.</title>
        <authorList>
            <person name="Patra A.K."/>
            <person name="Ho P.T."/>
            <person name="Jun S."/>
            <person name="Lee S.J."/>
            <person name="Kim Y."/>
            <person name="Won Y.J."/>
        </authorList>
    </citation>
    <scope>NUCLEOTIDE SEQUENCE [LARGE SCALE GENOMIC DNA]</scope>
    <source>
        <strain evidence="3">Wonlab-2016</strain>
    </source>
</reference>